<sequence length="245" mass="28310">MGPIRKSLENTNDKNNTTHKRKHRSCLAQLAQVSLVQRNLKANPSCSTLASRRSLELVKQKLDEDDPFLNPLEGEHQQRKRKVREAYSAILNKVEAETLSLEMKPHFRTWFQESSHRLQDISMELANLELEQDLKGLELHHNSSPSKLENRIEANLRIWTCIKPRVVQAVASSDQITAALCPNFTSILCIWVKITGANRKLVDWLEDVDKLLWFHDSDFGFKTARKFLLEIAEFFQLHADLLQSE</sequence>
<keyword evidence="3" id="KW-1185">Reference proteome</keyword>
<name>A0ABP1S3X5_9HEXA</name>
<comment type="caution">
    <text evidence="2">The sequence shown here is derived from an EMBL/GenBank/DDBJ whole genome shotgun (WGS) entry which is preliminary data.</text>
</comment>
<gene>
    <name evidence="2" type="ORF">ODALV1_LOCUS29519</name>
</gene>
<evidence type="ECO:0000313" key="2">
    <source>
        <dbReference type="EMBL" id="CAL8143384.1"/>
    </source>
</evidence>
<evidence type="ECO:0000313" key="3">
    <source>
        <dbReference type="Proteomes" id="UP001642540"/>
    </source>
</evidence>
<dbReference type="EMBL" id="CAXLJM020000156">
    <property type="protein sequence ID" value="CAL8143384.1"/>
    <property type="molecule type" value="Genomic_DNA"/>
</dbReference>
<feature type="region of interest" description="Disordered" evidence="1">
    <location>
        <begin position="1"/>
        <end position="24"/>
    </location>
</feature>
<accession>A0ABP1S3X5</accession>
<proteinExistence type="predicted"/>
<dbReference type="Proteomes" id="UP001642540">
    <property type="component" value="Unassembled WGS sequence"/>
</dbReference>
<evidence type="ECO:0000256" key="1">
    <source>
        <dbReference type="SAM" id="MobiDB-lite"/>
    </source>
</evidence>
<protein>
    <submittedName>
        <fullName evidence="2">Uncharacterized protein</fullName>
    </submittedName>
</protein>
<organism evidence="2 3">
    <name type="scientific">Orchesella dallaii</name>
    <dbReference type="NCBI Taxonomy" id="48710"/>
    <lineage>
        <taxon>Eukaryota</taxon>
        <taxon>Metazoa</taxon>
        <taxon>Ecdysozoa</taxon>
        <taxon>Arthropoda</taxon>
        <taxon>Hexapoda</taxon>
        <taxon>Collembola</taxon>
        <taxon>Entomobryomorpha</taxon>
        <taxon>Entomobryoidea</taxon>
        <taxon>Orchesellidae</taxon>
        <taxon>Orchesellinae</taxon>
        <taxon>Orchesella</taxon>
    </lineage>
</organism>
<feature type="compositionally biased region" description="Basic and acidic residues" evidence="1">
    <location>
        <begin position="1"/>
        <end position="12"/>
    </location>
</feature>
<reference evidence="2 3" key="1">
    <citation type="submission" date="2024-08" db="EMBL/GenBank/DDBJ databases">
        <authorList>
            <person name="Cucini C."/>
            <person name="Frati F."/>
        </authorList>
    </citation>
    <scope>NUCLEOTIDE SEQUENCE [LARGE SCALE GENOMIC DNA]</scope>
</reference>